<accession>A0A5J9UT03</accession>
<feature type="compositionally biased region" description="Polar residues" evidence="1">
    <location>
        <begin position="71"/>
        <end position="81"/>
    </location>
</feature>
<name>A0A5J9UT03_9POAL</name>
<proteinExistence type="predicted"/>
<feature type="compositionally biased region" description="Low complexity" evidence="1">
    <location>
        <begin position="224"/>
        <end position="252"/>
    </location>
</feature>
<feature type="compositionally biased region" description="Basic residues" evidence="1">
    <location>
        <begin position="253"/>
        <end position="275"/>
    </location>
</feature>
<dbReference type="Proteomes" id="UP000324897">
    <property type="component" value="Chromosome 2"/>
</dbReference>
<dbReference type="EMBL" id="RWGY01000013">
    <property type="protein sequence ID" value="TVU26952.1"/>
    <property type="molecule type" value="Genomic_DNA"/>
</dbReference>
<feature type="non-terminal residue" evidence="2">
    <location>
        <position position="1"/>
    </location>
</feature>
<organism evidence="2 3">
    <name type="scientific">Eragrostis curvula</name>
    <name type="common">weeping love grass</name>
    <dbReference type="NCBI Taxonomy" id="38414"/>
    <lineage>
        <taxon>Eukaryota</taxon>
        <taxon>Viridiplantae</taxon>
        <taxon>Streptophyta</taxon>
        <taxon>Embryophyta</taxon>
        <taxon>Tracheophyta</taxon>
        <taxon>Spermatophyta</taxon>
        <taxon>Magnoliopsida</taxon>
        <taxon>Liliopsida</taxon>
        <taxon>Poales</taxon>
        <taxon>Poaceae</taxon>
        <taxon>PACMAD clade</taxon>
        <taxon>Chloridoideae</taxon>
        <taxon>Eragrostideae</taxon>
        <taxon>Eragrostidinae</taxon>
        <taxon>Eragrostis</taxon>
    </lineage>
</organism>
<evidence type="ECO:0000313" key="3">
    <source>
        <dbReference type="Proteomes" id="UP000324897"/>
    </source>
</evidence>
<protein>
    <submittedName>
        <fullName evidence="2">Uncharacterized protein</fullName>
    </submittedName>
</protein>
<comment type="caution">
    <text evidence="2">The sequence shown here is derived from an EMBL/GenBank/DDBJ whole genome shotgun (WGS) entry which is preliminary data.</text>
</comment>
<feature type="region of interest" description="Disordered" evidence="1">
    <location>
        <begin position="1"/>
        <end position="88"/>
    </location>
</feature>
<feature type="region of interest" description="Disordered" evidence="1">
    <location>
        <begin position="219"/>
        <end position="284"/>
    </location>
</feature>
<dbReference type="Gramene" id="TVU26952">
    <property type="protein sequence ID" value="TVU26952"/>
    <property type="gene ID" value="EJB05_29529"/>
</dbReference>
<reference evidence="2 3" key="1">
    <citation type="journal article" date="2019" name="Sci. Rep.">
        <title>A high-quality genome of Eragrostis curvula grass provides insights into Poaceae evolution and supports new strategies to enhance forage quality.</title>
        <authorList>
            <person name="Carballo J."/>
            <person name="Santos B.A.C.M."/>
            <person name="Zappacosta D."/>
            <person name="Garbus I."/>
            <person name="Selva J.P."/>
            <person name="Gallo C.A."/>
            <person name="Diaz A."/>
            <person name="Albertini E."/>
            <person name="Caccamo M."/>
            <person name="Echenique V."/>
        </authorList>
    </citation>
    <scope>NUCLEOTIDE SEQUENCE [LARGE SCALE GENOMIC DNA]</scope>
    <source>
        <strain evidence="3">cv. Victoria</strain>
        <tissue evidence="2">Leaf</tissue>
    </source>
</reference>
<sequence>MSSPSSSGRGRKRSVLQMDAPTAGASEGPDNHGPFFQDVDPRPPERFQTTTPTALADRITHAADEEHDEGQNNIDRPTRSTGAAAGRASDGSFTIEIDGRTYTVLGRTQPPQLYFDVEEDDDFSWGLRVPAVPERVEEFLAAARRRLPRFTRPAVPARRRHEHHGETNNVVRRFKRARVPASSKTIQGLQVVTLGDDKLRQAECAVCLQDFHPDDDKLRAMPCSAPTPSMSTASSTGSGSATSVLSAATRCPRSSRARRRKSTNRRACRCHRRPRPGATGILQSQYQSPVQSLVQGYTSETPLLYLLHASAMFRH</sequence>
<dbReference type="AlphaFoldDB" id="A0A5J9UT03"/>
<evidence type="ECO:0000313" key="2">
    <source>
        <dbReference type="EMBL" id="TVU26952.1"/>
    </source>
</evidence>
<evidence type="ECO:0000256" key="1">
    <source>
        <dbReference type="SAM" id="MobiDB-lite"/>
    </source>
</evidence>
<gene>
    <name evidence="2" type="ORF">EJB05_29529</name>
</gene>
<keyword evidence="3" id="KW-1185">Reference proteome</keyword>